<evidence type="ECO:0000313" key="4">
    <source>
        <dbReference type="Proteomes" id="UP000199322"/>
    </source>
</evidence>
<dbReference type="RefSeq" id="WP_091403818.1">
    <property type="nucleotide sequence ID" value="NZ_FMYV01000005.1"/>
</dbReference>
<feature type="coiled-coil region" evidence="1">
    <location>
        <begin position="11"/>
        <end position="38"/>
    </location>
</feature>
<name>A0A1G6MM12_9BACT</name>
<dbReference type="Pfam" id="PF12728">
    <property type="entry name" value="HTH_17"/>
    <property type="match status" value="1"/>
</dbReference>
<dbReference type="Proteomes" id="UP000199322">
    <property type="component" value="Unassembled WGS sequence"/>
</dbReference>
<dbReference type="InterPro" id="IPR041657">
    <property type="entry name" value="HTH_17"/>
</dbReference>
<dbReference type="SUPFAM" id="SSF46955">
    <property type="entry name" value="Putative DNA-binding domain"/>
    <property type="match status" value="1"/>
</dbReference>
<dbReference type="InterPro" id="IPR009061">
    <property type="entry name" value="DNA-bd_dom_put_sf"/>
</dbReference>
<organism evidence="3 4">
    <name type="scientific">Geotoga petraea</name>
    <dbReference type="NCBI Taxonomy" id="28234"/>
    <lineage>
        <taxon>Bacteria</taxon>
        <taxon>Thermotogati</taxon>
        <taxon>Thermotogota</taxon>
        <taxon>Thermotogae</taxon>
        <taxon>Petrotogales</taxon>
        <taxon>Petrotogaceae</taxon>
        <taxon>Geotoga</taxon>
    </lineage>
</organism>
<evidence type="ECO:0000313" key="3">
    <source>
        <dbReference type="EMBL" id="SDC56267.1"/>
    </source>
</evidence>
<keyword evidence="1" id="KW-0175">Coiled coil</keyword>
<gene>
    <name evidence="3" type="ORF">SAMN04488588_1298</name>
</gene>
<dbReference type="EMBL" id="FMYV01000005">
    <property type="protein sequence ID" value="SDC56267.1"/>
    <property type="molecule type" value="Genomic_DNA"/>
</dbReference>
<dbReference type="STRING" id="28234.SAMN04488588_1298"/>
<evidence type="ECO:0000259" key="2">
    <source>
        <dbReference type="Pfam" id="PF12728"/>
    </source>
</evidence>
<protein>
    <submittedName>
        <fullName evidence="3">Helix-turn-helix domain-containing protein</fullName>
    </submittedName>
</protein>
<proteinExistence type="predicted"/>
<accession>A0A1G6MM12</accession>
<dbReference type="AlphaFoldDB" id="A0A1G6MM12"/>
<keyword evidence="4" id="KW-1185">Reference proteome</keyword>
<reference evidence="3 4" key="1">
    <citation type="submission" date="2016-10" db="EMBL/GenBank/DDBJ databases">
        <authorList>
            <person name="de Groot N.N."/>
        </authorList>
    </citation>
    <scope>NUCLEOTIDE SEQUENCE [LARGE SCALE GENOMIC DNA]</scope>
    <source>
        <strain evidence="3 4">WG14</strain>
    </source>
</reference>
<sequence>MGEKFENINELEDLLDDKKWLEKRKNKAENALLKLSDSLINNFELMNLEEKKSIRTKMKKVIELLEYLEQKEDEILDEEIDYDSKKYYTRQEAIEELDISLSTLIRWEKEGEIKPLESTKGKKGKKGKVLYPKKEIMKVKEIKK</sequence>
<feature type="domain" description="Helix-turn-helix" evidence="2">
    <location>
        <begin position="87"/>
        <end position="138"/>
    </location>
</feature>
<evidence type="ECO:0000256" key="1">
    <source>
        <dbReference type="SAM" id="Coils"/>
    </source>
</evidence>
<dbReference type="Gene3D" id="1.10.1660.10">
    <property type="match status" value="1"/>
</dbReference>